<dbReference type="InterPro" id="IPR034154">
    <property type="entry name" value="TOPRIM_DnaG/twinkle"/>
</dbReference>
<dbReference type="InterPro" id="IPR006171">
    <property type="entry name" value="TOPRIM_dom"/>
</dbReference>
<dbReference type="CDD" id="cd01029">
    <property type="entry name" value="TOPRIM_primases"/>
    <property type="match status" value="1"/>
</dbReference>
<dbReference type="Proteomes" id="UP000183812">
    <property type="component" value="Unassembled WGS sequence"/>
</dbReference>
<evidence type="ECO:0000259" key="1">
    <source>
        <dbReference type="Pfam" id="PF13362"/>
    </source>
</evidence>
<name>A0A1G7LXX4_RHOCA</name>
<dbReference type="InterPro" id="IPR055570">
    <property type="entry name" value="DUF7146"/>
</dbReference>
<dbReference type="Gene3D" id="3.40.1360.10">
    <property type="match status" value="1"/>
</dbReference>
<sequence length="297" mass="30969">MRLDAQDVTARLGGHWYSTYGVAPCPVCQAERRGDQLALTLRDGENGHLLAHCKKAGCNYALICAALSFSGIAADGASSDPEITAQHAADRRAAEIRRANAALEIWHTAQPIAGTPAERYLRMARGISAPLPDTLRFLSSALHPGGQAFPAMIALVQGVEFFAVHRTYLRPDGQGKAAIEPAKAMLGGCKGGAVALTQAQRGPLVVCEGIETGLSLASGLVAMPATIWAALSTSGMKGLILPRPPGHLIVATDGDAPGCAAGNALAQRAFALGWRVELQQAPPGADWNDVLKAWSNA</sequence>
<gene>
    <name evidence="3" type="ORF">SAMN04244550_02429</name>
</gene>
<dbReference type="Pfam" id="PF13362">
    <property type="entry name" value="Toprim_3"/>
    <property type="match status" value="1"/>
</dbReference>
<accession>A0A1G7LXX4</accession>
<dbReference type="Pfam" id="PF23639">
    <property type="entry name" value="DUF7146"/>
    <property type="match status" value="1"/>
</dbReference>
<dbReference type="AlphaFoldDB" id="A0A1G7LXX4"/>
<feature type="domain" description="DUF7146" evidence="2">
    <location>
        <begin position="97"/>
        <end position="196"/>
    </location>
</feature>
<dbReference type="EMBL" id="FNAY01000012">
    <property type="protein sequence ID" value="SDF54362.1"/>
    <property type="molecule type" value="Genomic_DNA"/>
</dbReference>
<proteinExistence type="predicted"/>
<dbReference type="OrthoDB" id="9811157at2"/>
<feature type="domain" description="Toprim" evidence="1">
    <location>
        <begin position="204"/>
        <end position="293"/>
    </location>
</feature>
<dbReference type="RefSeq" id="WP_081348890.1">
    <property type="nucleotide sequence ID" value="NZ_CP119563.1"/>
</dbReference>
<organism evidence="3 4">
    <name type="scientific">Rhodobacter capsulatus</name>
    <name type="common">Rhodopseudomonas capsulata</name>
    <dbReference type="NCBI Taxonomy" id="1061"/>
    <lineage>
        <taxon>Bacteria</taxon>
        <taxon>Pseudomonadati</taxon>
        <taxon>Pseudomonadota</taxon>
        <taxon>Alphaproteobacteria</taxon>
        <taxon>Rhodobacterales</taxon>
        <taxon>Rhodobacter group</taxon>
        <taxon>Rhodobacter</taxon>
    </lineage>
</organism>
<protein>
    <submittedName>
        <fullName evidence="3">Toprim domain-containing protein</fullName>
    </submittedName>
</protein>
<evidence type="ECO:0000313" key="4">
    <source>
        <dbReference type="Proteomes" id="UP000183812"/>
    </source>
</evidence>
<evidence type="ECO:0000313" key="3">
    <source>
        <dbReference type="EMBL" id="SDF54362.1"/>
    </source>
</evidence>
<reference evidence="3 4" key="1">
    <citation type="submission" date="2016-10" db="EMBL/GenBank/DDBJ databases">
        <authorList>
            <person name="de Groot N.N."/>
        </authorList>
    </citation>
    <scope>NUCLEOTIDE SEQUENCE [LARGE SCALE GENOMIC DNA]</scope>
    <source>
        <strain evidence="4">DSM 938 / 37b4</strain>
    </source>
</reference>
<evidence type="ECO:0000259" key="2">
    <source>
        <dbReference type="Pfam" id="PF23639"/>
    </source>
</evidence>